<dbReference type="Pfam" id="PF00704">
    <property type="entry name" value="Glyco_hydro_18"/>
    <property type="match status" value="1"/>
</dbReference>
<accession>A0A7V7QJP4</accession>
<dbReference type="Proteomes" id="UP000461768">
    <property type="component" value="Unassembled WGS sequence"/>
</dbReference>
<feature type="domain" description="LysM" evidence="1">
    <location>
        <begin position="66"/>
        <end position="111"/>
    </location>
</feature>
<dbReference type="InterPro" id="IPR029070">
    <property type="entry name" value="Chitinase_insertion_sf"/>
</dbReference>
<dbReference type="Gene3D" id="3.20.20.80">
    <property type="entry name" value="Glycosidases"/>
    <property type="match status" value="1"/>
</dbReference>
<gene>
    <name evidence="3" type="ORF">F7O84_09730</name>
</gene>
<dbReference type="Gene3D" id="3.10.350.10">
    <property type="entry name" value="LysM domain"/>
    <property type="match status" value="2"/>
</dbReference>
<dbReference type="OrthoDB" id="9769314at2"/>
<keyword evidence="4" id="KW-1185">Reference proteome</keyword>
<reference evidence="3 4" key="2">
    <citation type="submission" date="2020-02" db="EMBL/GenBank/DDBJ databases">
        <title>Candidatus Galacturonibacter soehngenii shows hetero-acetogenic catabolism of galacturonic acid but lacks a canonical carbon monoxide dehydrogenase/acetyl-CoA synthase complex.</title>
        <authorList>
            <person name="Diender M."/>
            <person name="Stouten G.R."/>
            <person name="Petersen J.F."/>
            <person name="Nielsen P.H."/>
            <person name="Dueholm M.S."/>
            <person name="Pronk J.T."/>
            <person name="Van Loosdrecht M.C.M."/>
        </authorList>
    </citation>
    <scope>NUCLEOTIDE SEQUENCE [LARGE SCALE GENOMIC DNA]</scope>
    <source>
        <strain evidence="3">GalUA</strain>
    </source>
</reference>
<proteinExistence type="predicted"/>
<dbReference type="PROSITE" id="PS51910">
    <property type="entry name" value="GH18_2"/>
    <property type="match status" value="1"/>
</dbReference>
<protein>
    <submittedName>
        <fullName evidence="3">LysM peptidoglycan-binding domain-containing protein</fullName>
    </submittedName>
</protein>
<dbReference type="InterPro" id="IPR036779">
    <property type="entry name" value="LysM_dom_sf"/>
</dbReference>
<dbReference type="InterPro" id="IPR018392">
    <property type="entry name" value="LysM"/>
</dbReference>
<name>A0A7V7QJP4_9FIRM</name>
<dbReference type="SUPFAM" id="SSF51445">
    <property type="entry name" value="(Trans)glycosidases"/>
    <property type="match status" value="1"/>
</dbReference>
<organism evidence="3 4">
    <name type="scientific">Candidatus Galacturonatibacter soehngenii</name>
    <dbReference type="NCBI Taxonomy" id="2307010"/>
    <lineage>
        <taxon>Bacteria</taxon>
        <taxon>Bacillati</taxon>
        <taxon>Bacillota</taxon>
        <taxon>Clostridia</taxon>
        <taxon>Lachnospirales</taxon>
        <taxon>Lachnospiraceae</taxon>
        <taxon>Candidatus Galacturonatibacter</taxon>
    </lineage>
</organism>
<dbReference type="CDD" id="cd00118">
    <property type="entry name" value="LysM"/>
    <property type="match status" value="2"/>
</dbReference>
<reference evidence="3 4" key="1">
    <citation type="submission" date="2019-09" db="EMBL/GenBank/DDBJ databases">
        <authorList>
            <person name="Valk L.C."/>
        </authorList>
    </citation>
    <scope>NUCLEOTIDE SEQUENCE [LARGE SCALE GENOMIC DNA]</scope>
    <source>
        <strain evidence="3">GalUA</strain>
    </source>
</reference>
<dbReference type="RefSeq" id="WP_151144392.1">
    <property type="nucleotide sequence ID" value="NZ_WAGX01000005.1"/>
</dbReference>
<dbReference type="GO" id="GO:0005975">
    <property type="term" value="P:carbohydrate metabolic process"/>
    <property type="evidence" value="ECO:0007669"/>
    <property type="project" value="InterPro"/>
</dbReference>
<comment type="caution">
    <text evidence="3">The sequence shown here is derived from an EMBL/GenBank/DDBJ whole genome shotgun (WGS) entry which is preliminary data.</text>
</comment>
<feature type="domain" description="LysM" evidence="1">
    <location>
        <begin position="17"/>
        <end position="61"/>
    </location>
</feature>
<dbReference type="InterPro" id="IPR017853">
    <property type="entry name" value="GH"/>
</dbReference>
<dbReference type="PANTHER" id="PTHR46066:SF2">
    <property type="entry name" value="CHITINASE DOMAIN-CONTAINING PROTEIN 1"/>
    <property type="match status" value="1"/>
</dbReference>
<dbReference type="PANTHER" id="PTHR46066">
    <property type="entry name" value="CHITINASE DOMAIN-CONTAINING PROTEIN 1 FAMILY MEMBER"/>
    <property type="match status" value="1"/>
</dbReference>
<evidence type="ECO:0000259" key="1">
    <source>
        <dbReference type="PROSITE" id="PS51782"/>
    </source>
</evidence>
<dbReference type="Gene3D" id="3.10.50.10">
    <property type="match status" value="1"/>
</dbReference>
<dbReference type="AlphaFoldDB" id="A0A7V7QJP4"/>
<dbReference type="GO" id="GO:0070492">
    <property type="term" value="F:oligosaccharide binding"/>
    <property type="evidence" value="ECO:0007669"/>
    <property type="project" value="TreeGrafter"/>
</dbReference>
<sequence>MFIFIYIVKKLKVLAMTIHVVQAGDTIESIANKYKVPVNRLIRENGIINPNNLVIGQTIVIAYPSETYEVKEGDTLESIAKEKQITMMQLYRNNPVLFDRDYIIPGETLVISYDTQATITTNAYAYPFIDRRILRNAMPYLTYLSILNYKTMKGGEIESFYDDSELIQLAKEAGVIPVMLLTSLTILGEKNPEIVYDILINTQFQDRHAQNMANIMKEKGYSGINITITYLNSSNQDLYISYLRRITSYLRKEGFIIFITIDPNVVSIENQSIFENVDYTEYSELVDEIYLMKFLWGTKYEPPGPVSSIKTITAYLDYMLESVTPSVVNIGFPLLGYDWRLPYILGYTQANAVTLESAIELAILTESIISFDDKSKTPHFEYSMETDARINRNIVWFVDARALYEIVKLVIEKKLSGTGLWYIMNYYPQLWLIIVSNCKIERLLPEP</sequence>
<dbReference type="PROSITE" id="PS51782">
    <property type="entry name" value="LYSM"/>
    <property type="match status" value="2"/>
</dbReference>
<evidence type="ECO:0000259" key="2">
    <source>
        <dbReference type="PROSITE" id="PS51910"/>
    </source>
</evidence>
<evidence type="ECO:0000313" key="4">
    <source>
        <dbReference type="Proteomes" id="UP000461768"/>
    </source>
</evidence>
<feature type="domain" description="GH18" evidence="2">
    <location>
        <begin position="113"/>
        <end position="447"/>
    </location>
</feature>
<dbReference type="SUPFAM" id="SSF54106">
    <property type="entry name" value="LysM domain"/>
    <property type="match status" value="2"/>
</dbReference>
<dbReference type="InterPro" id="IPR001223">
    <property type="entry name" value="Glyco_hydro18_cat"/>
</dbReference>
<evidence type="ECO:0000313" key="3">
    <source>
        <dbReference type="EMBL" id="KAB1437860.1"/>
    </source>
</evidence>
<dbReference type="SMART" id="SM00257">
    <property type="entry name" value="LysM"/>
    <property type="match status" value="2"/>
</dbReference>
<dbReference type="EMBL" id="WAGX01000005">
    <property type="protein sequence ID" value="KAB1437860.1"/>
    <property type="molecule type" value="Genomic_DNA"/>
</dbReference>
<dbReference type="Pfam" id="PF01476">
    <property type="entry name" value="LysM"/>
    <property type="match status" value="2"/>
</dbReference>
<dbReference type="GO" id="GO:0012505">
    <property type="term" value="C:endomembrane system"/>
    <property type="evidence" value="ECO:0007669"/>
    <property type="project" value="TreeGrafter"/>
</dbReference>